<name>A0AA41W532_9GAMM</name>
<dbReference type="PANTHER" id="PTHR18964">
    <property type="entry name" value="ROK (REPRESSOR, ORF, KINASE) FAMILY"/>
    <property type="match status" value="1"/>
</dbReference>
<dbReference type="GO" id="GO:0006355">
    <property type="term" value="P:regulation of DNA-templated transcription"/>
    <property type="evidence" value="ECO:0007669"/>
    <property type="project" value="TreeGrafter"/>
</dbReference>
<dbReference type="Proteomes" id="UP001165393">
    <property type="component" value="Unassembled WGS sequence"/>
</dbReference>
<evidence type="ECO:0000256" key="3">
    <source>
        <dbReference type="ARBA" id="ARBA00023125"/>
    </source>
</evidence>
<keyword evidence="4" id="KW-0804">Transcription</keyword>
<dbReference type="InterPro" id="IPR036388">
    <property type="entry name" value="WH-like_DNA-bd_sf"/>
</dbReference>
<dbReference type="SUPFAM" id="SSF53067">
    <property type="entry name" value="Actin-like ATPase domain"/>
    <property type="match status" value="1"/>
</dbReference>
<dbReference type="AlphaFoldDB" id="A0AA41W532"/>
<gene>
    <name evidence="6" type="ORF">NAF29_05005</name>
</gene>
<dbReference type="EMBL" id="JAMQGP010000002">
    <property type="protein sequence ID" value="MCM2679036.1"/>
    <property type="molecule type" value="Genomic_DNA"/>
</dbReference>
<proteinExistence type="inferred from homology"/>
<accession>A0AA41W532</accession>
<evidence type="ECO:0000256" key="1">
    <source>
        <dbReference type="ARBA" id="ARBA00006479"/>
    </source>
</evidence>
<dbReference type="InterPro" id="IPR000600">
    <property type="entry name" value="ROK"/>
</dbReference>
<comment type="similarity">
    <text evidence="1">Belongs to the ROK (NagC/XylR) family.</text>
</comment>
<dbReference type="SUPFAM" id="SSF46785">
    <property type="entry name" value="Winged helix' DNA-binding domain"/>
    <property type="match status" value="1"/>
</dbReference>
<protein>
    <submittedName>
        <fullName evidence="6">ROK family protein</fullName>
    </submittedName>
</protein>
<keyword evidence="3" id="KW-0238">DNA-binding</keyword>
<dbReference type="RefSeq" id="WP_251260404.1">
    <property type="nucleotide sequence ID" value="NZ_JAMQGP010000002.1"/>
</dbReference>
<dbReference type="PANTHER" id="PTHR18964:SF175">
    <property type="entry name" value="N-ACETYLGLUCOSAMINE REPRESSOR"/>
    <property type="match status" value="1"/>
</dbReference>
<dbReference type="Gene3D" id="3.30.420.40">
    <property type="match status" value="2"/>
</dbReference>
<comment type="caution">
    <text evidence="6">The sequence shown here is derived from an EMBL/GenBank/DDBJ whole genome shotgun (WGS) entry which is preliminary data.</text>
</comment>
<organism evidence="6 7">
    <name type="scientific">Echinimonas agarilytica</name>
    <dbReference type="NCBI Taxonomy" id="1215918"/>
    <lineage>
        <taxon>Bacteria</taxon>
        <taxon>Pseudomonadati</taxon>
        <taxon>Pseudomonadota</taxon>
        <taxon>Gammaproteobacteria</taxon>
        <taxon>Alteromonadales</taxon>
        <taxon>Echinimonadaceae</taxon>
        <taxon>Echinimonas</taxon>
    </lineage>
</organism>
<sequence>MTVSTENILGISGNDSQSTLGLVYQLIEQVGPLSRIKIAEYAHLAPASITKITRQLLPLGVIREVDAQASTGGRRAINLSTNPDLHQMVAIRLGRQHLHLGLCNLAGEELASHTVSLSEVPDGEALLTQLTHETSLFLSSHKRKAKDVVAIGITSPGLLNSKTGVIRYLPHIDLTEPLELVKHLESTFGVPCYLGNSIRALALAEHYFGSARDTKDVVVVRVHNGIGAGIIIDGAVLMGQDQNRGEIGHIQVDPLGERCHCGNFGCLETIASNQAIVKRVNHLFDSGYNSALNKNDLTMSHICAAANKGDELAQRVLKEVAEAMGKALAATINLLNPQKIVIGGYITEAWQVVEPVLKATLERQTLNNFLSDLKLEPSKLERRSLLASFALVRRALINGELLHHMIDQRSTKES</sequence>
<dbReference type="GO" id="GO:0003677">
    <property type="term" value="F:DNA binding"/>
    <property type="evidence" value="ECO:0007669"/>
    <property type="project" value="UniProtKB-KW"/>
</dbReference>
<reference evidence="6 7" key="1">
    <citation type="journal article" date="2013" name="Antonie Van Leeuwenhoek">
        <title>Echinimonas agarilytica gen. nov., sp. nov., a new gammaproteobacterium isolated from the sea urchin Strongylocentrotus intermedius.</title>
        <authorList>
            <person name="Nedashkovskaya O.I."/>
            <person name="Stenkova A.M."/>
            <person name="Zhukova N.V."/>
            <person name="Van Trappen S."/>
            <person name="Lee J.S."/>
            <person name="Kim S.B."/>
        </authorList>
    </citation>
    <scope>NUCLEOTIDE SEQUENCE [LARGE SCALE GENOMIC DNA]</scope>
    <source>
        <strain evidence="6 7">KMM 6351</strain>
    </source>
</reference>
<dbReference type="PROSITE" id="PS01125">
    <property type="entry name" value="ROK"/>
    <property type="match status" value="1"/>
</dbReference>
<dbReference type="InterPro" id="IPR036390">
    <property type="entry name" value="WH_DNA-bd_sf"/>
</dbReference>
<evidence type="ECO:0000313" key="7">
    <source>
        <dbReference type="Proteomes" id="UP001165393"/>
    </source>
</evidence>
<dbReference type="InterPro" id="IPR049874">
    <property type="entry name" value="ROK_cs"/>
</dbReference>
<keyword evidence="5" id="KW-0119">Carbohydrate metabolism</keyword>
<dbReference type="Pfam" id="PF00480">
    <property type="entry name" value="ROK"/>
    <property type="match status" value="1"/>
</dbReference>
<dbReference type="FunFam" id="1.10.10.10:FF:000045">
    <property type="entry name" value="ROK family transcriptional regulator"/>
    <property type="match status" value="1"/>
</dbReference>
<evidence type="ECO:0000256" key="5">
    <source>
        <dbReference type="ARBA" id="ARBA00023277"/>
    </source>
</evidence>
<dbReference type="Gene3D" id="1.10.10.10">
    <property type="entry name" value="Winged helix-like DNA-binding domain superfamily/Winged helix DNA-binding domain"/>
    <property type="match status" value="1"/>
</dbReference>
<keyword evidence="7" id="KW-1185">Reference proteome</keyword>
<evidence type="ECO:0000313" key="6">
    <source>
        <dbReference type="EMBL" id="MCM2679036.1"/>
    </source>
</evidence>
<evidence type="ECO:0000256" key="4">
    <source>
        <dbReference type="ARBA" id="ARBA00023163"/>
    </source>
</evidence>
<dbReference type="InterPro" id="IPR043129">
    <property type="entry name" value="ATPase_NBD"/>
</dbReference>
<evidence type="ECO:0000256" key="2">
    <source>
        <dbReference type="ARBA" id="ARBA00023015"/>
    </source>
</evidence>
<keyword evidence="2" id="KW-0805">Transcription regulation</keyword>